<comment type="caution">
    <text evidence="2">The sequence shown here is derived from an EMBL/GenBank/DDBJ whole genome shotgun (WGS) entry which is preliminary data.</text>
</comment>
<keyword evidence="1" id="KW-0812">Transmembrane</keyword>
<evidence type="ECO:0000313" key="3">
    <source>
        <dbReference type="Proteomes" id="UP000576821"/>
    </source>
</evidence>
<evidence type="ECO:0000313" key="2">
    <source>
        <dbReference type="EMBL" id="NIJ15650.1"/>
    </source>
</evidence>
<keyword evidence="1" id="KW-0472">Membrane</keyword>
<feature type="transmembrane region" description="Helical" evidence="1">
    <location>
        <begin position="52"/>
        <end position="71"/>
    </location>
</feature>
<feature type="transmembrane region" description="Helical" evidence="1">
    <location>
        <begin position="78"/>
        <end position="98"/>
    </location>
</feature>
<feature type="transmembrane region" description="Helical" evidence="1">
    <location>
        <begin position="20"/>
        <end position="40"/>
    </location>
</feature>
<proteinExistence type="predicted"/>
<keyword evidence="1" id="KW-1133">Transmembrane helix</keyword>
<sequence length="109" mass="11647">MNRPSENSVPQIWRKWTRILLAGPGAVLVALVVMAGMPLWLPGGAAGVDNLVLPLVLAPLIWAALFFHACLDRRLSRVAAIAGALFILHAGLVSYKFLAQSPAAGEHRS</sequence>
<reference evidence="2 3" key="1">
    <citation type="submission" date="2020-03" db="EMBL/GenBank/DDBJ databases">
        <title>Genomic Encyclopedia of Type Strains, Phase IV (KMG-IV): sequencing the most valuable type-strain genomes for metagenomic binning, comparative biology and taxonomic classification.</title>
        <authorList>
            <person name="Goeker M."/>
        </authorList>
    </citation>
    <scope>NUCLEOTIDE SEQUENCE [LARGE SCALE GENOMIC DNA]</scope>
    <source>
        <strain evidence="2 3">DSM 21299</strain>
    </source>
</reference>
<dbReference type="AlphaFoldDB" id="A0A846M4H6"/>
<organism evidence="2 3">
    <name type="scientific">Sphingobium vermicomposti</name>
    <dbReference type="NCBI Taxonomy" id="529005"/>
    <lineage>
        <taxon>Bacteria</taxon>
        <taxon>Pseudomonadati</taxon>
        <taxon>Pseudomonadota</taxon>
        <taxon>Alphaproteobacteria</taxon>
        <taxon>Sphingomonadales</taxon>
        <taxon>Sphingomonadaceae</taxon>
        <taxon>Sphingobium</taxon>
    </lineage>
</organism>
<dbReference type="EMBL" id="JAASQR010000001">
    <property type="protein sequence ID" value="NIJ15650.1"/>
    <property type="molecule type" value="Genomic_DNA"/>
</dbReference>
<protein>
    <submittedName>
        <fullName evidence="2">Uncharacterized protein</fullName>
    </submittedName>
</protein>
<name>A0A846M4H6_9SPHN</name>
<keyword evidence="3" id="KW-1185">Reference proteome</keyword>
<dbReference type="Proteomes" id="UP000576821">
    <property type="component" value="Unassembled WGS sequence"/>
</dbReference>
<gene>
    <name evidence="2" type="ORF">FHS54_000599</name>
</gene>
<accession>A0A846M4H6</accession>
<evidence type="ECO:0000256" key="1">
    <source>
        <dbReference type="SAM" id="Phobius"/>
    </source>
</evidence>
<dbReference type="RefSeq" id="WP_243855589.1">
    <property type="nucleotide sequence ID" value="NZ_JAASQR010000001.1"/>
</dbReference>